<gene>
    <name evidence="3" type="ORF">AVEN_124258_1</name>
    <name evidence="4" type="ORF">AVEN_54303_1</name>
</gene>
<evidence type="ECO:0000313" key="5">
    <source>
        <dbReference type="Proteomes" id="UP000499080"/>
    </source>
</evidence>
<proteinExistence type="predicted"/>
<comment type="caution">
    <text evidence="4">The sequence shown here is derived from an EMBL/GenBank/DDBJ whole genome shotgun (WGS) entry which is preliminary data.</text>
</comment>
<dbReference type="EMBL" id="BGPR01009959">
    <property type="protein sequence ID" value="GBN43344.1"/>
    <property type="molecule type" value="Genomic_DNA"/>
</dbReference>
<name>A0A4Y2NWE5_ARAVE</name>
<evidence type="ECO:0000313" key="4">
    <source>
        <dbReference type="EMBL" id="GBN43344.1"/>
    </source>
</evidence>
<evidence type="ECO:0000313" key="3">
    <source>
        <dbReference type="EMBL" id="GBN36475.1"/>
    </source>
</evidence>
<dbReference type="Proteomes" id="UP000499080">
    <property type="component" value="Unassembled WGS sequence"/>
</dbReference>
<keyword evidence="2" id="KW-0732">Signal</keyword>
<accession>A0A4Y2NWE5</accession>
<organism evidence="4 5">
    <name type="scientific">Araneus ventricosus</name>
    <name type="common">Orbweaver spider</name>
    <name type="synonym">Epeira ventricosa</name>
    <dbReference type="NCBI Taxonomy" id="182803"/>
    <lineage>
        <taxon>Eukaryota</taxon>
        <taxon>Metazoa</taxon>
        <taxon>Ecdysozoa</taxon>
        <taxon>Arthropoda</taxon>
        <taxon>Chelicerata</taxon>
        <taxon>Arachnida</taxon>
        <taxon>Araneae</taxon>
        <taxon>Araneomorphae</taxon>
        <taxon>Entelegynae</taxon>
        <taxon>Araneoidea</taxon>
        <taxon>Araneidae</taxon>
        <taxon>Araneus</taxon>
    </lineage>
</organism>
<protein>
    <submittedName>
        <fullName evidence="4">Uncharacterized protein</fullName>
    </submittedName>
</protein>
<sequence>MKYLLLSFAATAVVFHLSSAQLTKRCQSVCSRSDGQEFCQRCRMRVPMRFGKRVDPSPTDSGDDASDSSQPIHLQRDLEDGQYDDSSRLIDNKNLRVESRLLLNSMRNFARDLEDWDGEVYDQ</sequence>
<evidence type="ECO:0000256" key="1">
    <source>
        <dbReference type="SAM" id="MobiDB-lite"/>
    </source>
</evidence>
<feature type="region of interest" description="Disordered" evidence="1">
    <location>
        <begin position="50"/>
        <end position="78"/>
    </location>
</feature>
<keyword evidence="5" id="KW-1185">Reference proteome</keyword>
<dbReference type="OrthoDB" id="6426406at2759"/>
<feature type="chain" id="PRO_5036129186" evidence="2">
    <location>
        <begin position="21"/>
        <end position="123"/>
    </location>
</feature>
<dbReference type="EMBL" id="BGPR01008848">
    <property type="protein sequence ID" value="GBN36475.1"/>
    <property type="molecule type" value="Genomic_DNA"/>
</dbReference>
<reference evidence="4 5" key="1">
    <citation type="journal article" date="2019" name="Sci. Rep.">
        <title>Orb-weaving spider Araneus ventricosus genome elucidates the spidroin gene catalogue.</title>
        <authorList>
            <person name="Kono N."/>
            <person name="Nakamura H."/>
            <person name="Ohtoshi R."/>
            <person name="Moran D.A.P."/>
            <person name="Shinohara A."/>
            <person name="Yoshida Y."/>
            <person name="Fujiwara M."/>
            <person name="Mori M."/>
            <person name="Tomita M."/>
            <person name="Arakawa K."/>
        </authorList>
    </citation>
    <scope>NUCLEOTIDE SEQUENCE [LARGE SCALE GENOMIC DNA]</scope>
</reference>
<feature type="signal peptide" evidence="2">
    <location>
        <begin position="1"/>
        <end position="20"/>
    </location>
</feature>
<dbReference type="AlphaFoldDB" id="A0A4Y2NWE5"/>
<evidence type="ECO:0000256" key="2">
    <source>
        <dbReference type="SAM" id="SignalP"/>
    </source>
</evidence>